<dbReference type="HOGENOM" id="CLU_2691083_0_0_1"/>
<proteinExistence type="predicted"/>
<reference evidence="2" key="1">
    <citation type="journal article" date="2013" name="Science">
        <title>The Amborella genome and the evolution of flowering plants.</title>
        <authorList>
            <consortium name="Amborella Genome Project"/>
        </authorList>
    </citation>
    <scope>NUCLEOTIDE SEQUENCE [LARGE SCALE GENOMIC DNA]</scope>
</reference>
<protein>
    <submittedName>
        <fullName evidence="1">Uncharacterized protein</fullName>
    </submittedName>
</protein>
<organism evidence="1 2">
    <name type="scientific">Amborella trichopoda</name>
    <dbReference type="NCBI Taxonomy" id="13333"/>
    <lineage>
        <taxon>Eukaryota</taxon>
        <taxon>Viridiplantae</taxon>
        <taxon>Streptophyta</taxon>
        <taxon>Embryophyta</taxon>
        <taxon>Tracheophyta</taxon>
        <taxon>Spermatophyta</taxon>
        <taxon>Magnoliopsida</taxon>
        <taxon>Amborellales</taxon>
        <taxon>Amborellaceae</taxon>
        <taxon>Amborella</taxon>
    </lineage>
</organism>
<dbReference type="Proteomes" id="UP000017836">
    <property type="component" value="Unassembled WGS sequence"/>
</dbReference>
<dbReference type="Gramene" id="ERM95929">
    <property type="protein sequence ID" value="ERM95929"/>
    <property type="gene ID" value="AMTR_s00060p00189310"/>
</dbReference>
<evidence type="ECO:0000313" key="2">
    <source>
        <dbReference type="Proteomes" id="UP000017836"/>
    </source>
</evidence>
<accession>W1NL02</accession>
<dbReference type="AlphaFoldDB" id="W1NL02"/>
<name>W1NL02_AMBTC</name>
<sequence length="74" mass="8088">MLKQQLRDAQEKIEDVEDIPSMLSSYVVEASGDPSRALKVPLVWEPRPPPAPSPSQTPNSLTEYRGLLAGAVET</sequence>
<keyword evidence="2" id="KW-1185">Reference proteome</keyword>
<evidence type="ECO:0000313" key="1">
    <source>
        <dbReference type="EMBL" id="ERM95929.1"/>
    </source>
</evidence>
<dbReference type="EMBL" id="KI397373">
    <property type="protein sequence ID" value="ERM95929.1"/>
    <property type="molecule type" value="Genomic_DNA"/>
</dbReference>
<gene>
    <name evidence="1" type="ORF">AMTR_s00060p00189310</name>
</gene>